<protein>
    <recommendedName>
        <fullName evidence="12">Catalase</fullName>
        <ecNumber evidence="12">1.11.1.6</ecNumber>
    </recommendedName>
</protein>
<evidence type="ECO:0000256" key="5">
    <source>
        <dbReference type="ARBA" id="ARBA00022723"/>
    </source>
</evidence>
<dbReference type="Proteomes" id="UP001360560">
    <property type="component" value="Unassembled WGS sequence"/>
</dbReference>
<evidence type="ECO:0000256" key="13">
    <source>
        <dbReference type="RuleBase" id="RU004142"/>
    </source>
</evidence>
<dbReference type="GO" id="GO:0042744">
    <property type="term" value="P:hydrogen peroxide catabolic process"/>
    <property type="evidence" value="ECO:0007669"/>
    <property type="project" value="UniProtKB-KW"/>
</dbReference>
<dbReference type="GO" id="GO:0005777">
    <property type="term" value="C:peroxisome"/>
    <property type="evidence" value="ECO:0007669"/>
    <property type="project" value="TreeGrafter"/>
</dbReference>
<evidence type="ECO:0000256" key="4">
    <source>
        <dbReference type="ARBA" id="ARBA00022617"/>
    </source>
</evidence>
<dbReference type="GeneID" id="90070985"/>
<comment type="cofactor">
    <cofactor evidence="1 11">
        <name>heme</name>
        <dbReference type="ChEBI" id="CHEBI:30413"/>
    </cofactor>
</comment>
<dbReference type="PIRSF" id="PIRSF038928">
    <property type="entry name" value="Catalase_clade1-3"/>
    <property type="match status" value="1"/>
</dbReference>
<evidence type="ECO:0000256" key="10">
    <source>
        <dbReference type="PIRSR" id="PIRSR038928-1"/>
    </source>
</evidence>
<dbReference type="SUPFAM" id="SSF56634">
    <property type="entry name" value="Heme-dependent catalase-like"/>
    <property type="match status" value="1"/>
</dbReference>
<evidence type="ECO:0000256" key="1">
    <source>
        <dbReference type="ARBA" id="ARBA00001971"/>
    </source>
</evidence>
<sequence>MSNKKVFSTSEGCPVSEPFATQRIGQDGPLLLQDFSLIDSLAHFDRERIPERVVHAKGSGAYGYFEVTDDISDMCSAAFLNQVGKKTKTFVRFSTVGGEKGSADTARDPRGFAVKFYTEEGNYDLVMNNTPVFFIRDPSKFPHFIHTQKRNPETNLKDPDMFWDYLTSNQEAIHQVCILFSDRGTPYGYRFMHGYSGHTYKWTNAKGEWRYVQIHFKCDQGIKTFNNEQAGDLAGSDPDFAQHDLFNAIKKGDNPSWTVYVQSMTQEEAAKLPFSVFDLTKVWPQSQFPLRRFGKFVLNENPQNYFAEVEQAAFSPSHTVPGIEASADPVLQSRLFSYPDTHRHRLGVNYNQIPVNCPFAARSAYAPHIRDGAMQVNGNLGSAPNYLATNVPVEVRSDVKLQAHQEVWTGPAFAKHWKVVGPIDFQQATDLYAKVMSKQPGQQKALAHNVAVHASGAKRDIQDRVIDMFTKVHPNLGADIKKEIYQLDPRDSDKNVQLFNKNGKVSACPFHSKL</sequence>
<evidence type="ECO:0000256" key="8">
    <source>
        <dbReference type="ARBA" id="ARBA00023324"/>
    </source>
</evidence>
<dbReference type="GO" id="GO:0042542">
    <property type="term" value="P:response to hydrogen peroxide"/>
    <property type="evidence" value="ECO:0007669"/>
    <property type="project" value="TreeGrafter"/>
</dbReference>
<evidence type="ECO:0000313" key="15">
    <source>
        <dbReference type="EMBL" id="GMM33006.1"/>
    </source>
</evidence>
<comment type="similarity">
    <text evidence="2 12">Belongs to the catalase family.</text>
</comment>
<evidence type="ECO:0000256" key="9">
    <source>
        <dbReference type="ARBA" id="ARBA00044729"/>
    </source>
</evidence>
<dbReference type="PROSITE" id="PS00437">
    <property type="entry name" value="CATALASE_1"/>
    <property type="match status" value="1"/>
</dbReference>
<evidence type="ECO:0000256" key="3">
    <source>
        <dbReference type="ARBA" id="ARBA00022559"/>
    </source>
</evidence>
<dbReference type="GO" id="GO:0046872">
    <property type="term" value="F:metal ion binding"/>
    <property type="evidence" value="ECO:0007669"/>
    <property type="project" value="UniProtKB-KW"/>
</dbReference>
<dbReference type="AlphaFoldDB" id="A0AAV5QE31"/>
<gene>
    <name evidence="15" type="ORF">DASC09_003310</name>
</gene>
<reference evidence="15 16" key="1">
    <citation type="journal article" date="2023" name="Elife">
        <title>Identification of key yeast species and microbe-microbe interactions impacting larval growth of Drosophila in the wild.</title>
        <authorList>
            <person name="Mure A."/>
            <person name="Sugiura Y."/>
            <person name="Maeda R."/>
            <person name="Honda K."/>
            <person name="Sakurai N."/>
            <person name="Takahashi Y."/>
            <person name="Watada M."/>
            <person name="Katoh T."/>
            <person name="Gotoh A."/>
            <person name="Gotoh Y."/>
            <person name="Taniguchi I."/>
            <person name="Nakamura K."/>
            <person name="Hayashi T."/>
            <person name="Katayama T."/>
            <person name="Uemura T."/>
            <person name="Hattori Y."/>
        </authorList>
    </citation>
    <scope>NUCLEOTIDE SEQUENCE [LARGE SCALE GENOMIC DNA]</scope>
    <source>
        <strain evidence="15 16">SC-9</strain>
    </source>
</reference>
<dbReference type="InterPro" id="IPR002226">
    <property type="entry name" value="Catalase_haem_BS"/>
</dbReference>
<dbReference type="RefSeq" id="XP_064850006.1">
    <property type="nucleotide sequence ID" value="XM_064993934.1"/>
</dbReference>
<feature type="active site" evidence="10">
    <location>
        <position position="55"/>
    </location>
</feature>
<dbReference type="EC" id="1.11.1.6" evidence="12"/>
<dbReference type="Gene3D" id="2.40.180.10">
    <property type="entry name" value="Catalase core domain"/>
    <property type="match status" value="1"/>
</dbReference>
<evidence type="ECO:0000256" key="2">
    <source>
        <dbReference type="ARBA" id="ARBA00005329"/>
    </source>
</evidence>
<evidence type="ECO:0000313" key="16">
    <source>
        <dbReference type="Proteomes" id="UP001360560"/>
    </source>
</evidence>
<dbReference type="EMBL" id="BTFZ01000001">
    <property type="protein sequence ID" value="GMM33006.1"/>
    <property type="molecule type" value="Genomic_DNA"/>
</dbReference>
<evidence type="ECO:0000259" key="14">
    <source>
        <dbReference type="SMART" id="SM01060"/>
    </source>
</evidence>
<dbReference type="FunFam" id="2.40.180.10:FF:000001">
    <property type="entry name" value="Catalase"/>
    <property type="match status" value="1"/>
</dbReference>
<dbReference type="PROSITE" id="PS51402">
    <property type="entry name" value="CATALASE_3"/>
    <property type="match status" value="1"/>
</dbReference>
<feature type="active site" evidence="10">
    <location>
        <position position="128"/>
    </location>
</feature>
<comment type="catalytic activity">
    <reaction evidence="12">
        <text>2 H2O2 = O2 + 2 H2O</text>
        <dbReference type="Rhea" id="RHEA:20309"/>
        <dbReference type="ChEBI" id="CHEBI:15377"/>
        <dbReference type="ChEBI" id="CHEBI:15379"/>
        <dbReference type="ChEBI" id="CHEBI:16240"/>
        <dbReference type="EC" id="1.11.1.6"/>
    </reaction>
</comment>
<evidence type="ECO:0000256" key="6">
    <source>
        <dbReference type="ARBA" id="ARBA00023002"/>
    </source>
</evidence>
<evidence type="ECO:0000256" key="7">
    <source>
        <dbReference type="ARBA" id="ARBA00023004"/>
    </source>
</evidence>
<dbReference type="PANTHER" id="PTHR11465">
    <property type="entry name" value="CATALASE"/>
    <property type="match status" value="1"/>
</dbReference>
<dbReference type="InterPro" id="IPR010582">
    <property type="entry name" value="Catalase_immune_responsive"/>
</dbReference>
<dbReference type="InterPro" id="IPR024708">
    <property type="entry name" value="Catalase_AS"/>
</dbReference>
<keyword evidence="16" id="KW-1185">Reference proteome</keyword>
<keyword evidence="7 11" id="KW-0408">Iron</keyword>
<comment type="function">
    <text evidence="9 13">Catalyzes the degradation of hydrogen peroxide (H(2)O(2)) generated by peroxisomal oxidases to water and oxygen, thereby protecting cells from the toxic effects of hydrogen peroxide.</text>
</comment>
<dbReference type="GO" id="GO:0020037">
    <property type="term" value="F:heme binding"/>
    <property type="evidence" value="ECO:0007669"/>
    <property type="project" value="InterPro"/>
</dbReference>
<evidence type="ECO:0000256" key="12">
    <source>
        <dbReference type="RuleBase" id="RU000498"/>
    </source>
</evidence>
<dbReference type="CDD" id="cd08157">
    <property type="entry name" value="catalase_fungal"/>
    <property type="match status" value="1"/>
</dbReference>
<organism evidence="15 16">
    <name type="scientific">Saccharomycopsis crataegensis</name>
    <dbReference type="NCBI Taxonomy" id="43959"/>
    <lineage>
        <taxon>Eukaryota</taxon>
        <taxon>Fungi</taxon>
        <taxon>Dikarya</taxon>
        <taxon>Ascomycota</taxon>
        <taxon>Saccharomycotina</taxon>
        <taxon>Saccharomycetes</taxon>
        <taxon>Saccharomycopsidaceae</taxon>
        <taxon>Saccharomycopsis</taxon>
    </lineage>
</organism>
<dbReference type="InterPro" id="IPR018028">
    <property type="entry name" value="Catalase"/>
</dbReference>
<keyword evidence="5 11" id="KW-0479">Metal-binding</keyword>
<dbReference type="InterPro" id="IPR024711">
    <property type="entry name" value="Catalase_clade1/3"/>
</dbReference>
<dbReference type="Pfam" id="PF06628">
    <property type="entry name" value="Catalase-rel"/>
    <property type="match status" value="1"/>
</dbReference>
<comment type="caution">
    <text evidence="15">The sequence shown here is derived from an EMBL/GenBank/DDBJ whole genome shotgun (WGS) entry which is preliminary data.</text>
</comment>
<proteinExistence type="inferred from homology"/>
<keyword evidence="8 12" id="KW-0376">Hydrogen peroxide</keyword>
<name>A0AAV5QE31_9ASCO</name>
<dbReference type="InterPro" id="IPR011614">
    <property type="entry name" value="Catalase_core"/>
</dbReference>
<feature type="domain" description="Catalase core" evidence="14">
    <location>
        <begin position="8"/>
        <end position="395"/>
    </location>
</feature>
<dbReference type="GO" id="GO:0005739">
    <property type="term" value="C:mitochondrion"/>
    <property type="evidence" value="ECO:0007669"/>
    <property type="project" value="TreeGrafter"/>
</dbReference>
<dbReference type="SMART" id="SM01060">
    <property type="entry name" value="Catalase"/>
    <property type="match status" value="1"/>
</dbReference>
<keyword evidence="4 11" id="KW-0349">Heme</keyword>
<dbReference type="Pfam" id="PF00199">
    <property type="entry name" value="Catalase"/>
    <property type="match status" value="1"/>
</dbReference>
<feature type="binding site" description="axial binding residue" evidence="11">
    <location>
        <position position="338"/>
    </location>
    <ligand>
        <name>heme</name>
        <dbReference type="ChEBI" id="CHEBI:30413"/>
    </ligand>
    <ligandPart>
        <name>Fe</name>
        <dbReference type="ChEBI" id="CHEBI:18248"/>
    </ligandPart>
</feature>
<dbReference type="GO" id="GO:0004096">
    <property type="term" value="F:catalase activity"/>
    <property type="evidence" value="ECO:0007669"/>
    <property type="project" value="UniProtKB-EC"/>
</dbReference>
<dbReference type="InterPro" id="IPR020835">
    <property type="entry name" value="Catalase_sf"/>
</dbReference>
<keyword evidence="6 12" id="KW-0560">Oxidoreductase</keyword>
<accession>A0AAV5QE31</accession>
<dbReference type="PANTHER" id="PTHR11465:SF9">
    <property type="entry name" value="CATALASE"/>
    <property type="match status" value="1"/>
</dbReference>
<dbReference type="PRINTS" id="PR00067">
    <property type="entry name" value="CATALASE"/>
</dbReference>
<keyword evidence="3 12" id="KW-0575">Peroxidase</keyword>
<evidence type="ECO:0000256" key="11">
    <source>
        <dbReference type="PIRSR" id="PIRSR038928-2"/>
    </source>
</evidence>
<dbReference type="PROSITE" id="PS00438">
    <property type="entry name" value="CATALASE_2"/>
    <property type="match status" value="1"/>
</dbReference>